<dbReference type="Proteomes" id="UP001258017">
    <property type="component" value="Unassembled WGS sequence"/>
</dbReference>
<organism evidence="1 2">
    <name type="scientific">Odynerus spinipes</name>
    <dbReference type="NCBI Taxonomy" id="1348599"/>
    <lineage>
        <taxon>Eukaryota</taxon>
        <taxon>Metazoa</taxon>
        <taxon>Ecdysozoa</taxon>
        <taxon>Arthropoda</taxon>
        <taxon>Hexapoda</taxon>
        <taxon>Insecta</taxon>
        <taxon>Pterygota</taxon>
        <taxon>Neoptera</taxon>
        <taxon>Endopterygota</taxon>
        <taxon>Hymenoptera</taxon>
        <taxon>Apocrita</taxon>
        <taxon>Aculeata</taxon>
        <taxon>Vespoidea</taxon>
        <taxon>Vespidae</taxon>
        <taxon>Eumeninae</taxon>
        <taxon>Odynerus</taxon>
    </lineage>
</organism>
<protein>
    <submittedName>
        <fullName evidence="1">Uncharacterized protein</fullName>
    </submittedName>
</protein>
<name>A0AAD9RD10_9HYME</name>
<dbReference type="EMBL" id="JAIFRP010004357">
    <property type="protein sequence ID" value="KAK2577195.1"/>
    <property type="molecule type" value="Genomic_DNA"/>
</dbReference>
<dbReference type="AlphaFoldDB" id="A0AAD9RD10"/>
<sequence>MTAKDCSVPNEENNNSTIVDTTFVASFTNPNQTQTNRKSDTRSIVELAGTRPSFEEISRGNEDGDSDVRTVKWDWKE</sequence>
<accession>A0AAD9RD10</accession>
<proteinExistence type="predicted"/>
<reference evidence="1" key="1">
    <citation type="submission" date="2021-08" db="EMBL/GenBank/DDBJ databases">
        <authorList>
            <person name="Misof B."/>
            <person name="Oliver O."/>
            <person name="Podsiadlowski L."/>
            <person name="Donath A."/>
            <person name="Peters R."/>
            <person name="Mayer C."/>
            <person name="Rust J."/>
            <person name="Gunkel S."/>
            <person name="Lesny P."/>
            <person name="Martin S."/>
            <person name="Oeyen J.P."/>
            <person name="Petersen M."/>
            <person name="Panagiotis P."/>
            <person name="Wilbrandt J."/>
            <person name="Tanja T."/>
        </authorList>
    </citation>
    <scope>NUCLEOTIDE SEQUENCE</scope>
    <source>
        <strain evidence="1">GBR_01_08_01A</strain>
        <tissue evidence="1">Thorax + abdomen</tissue>
    </source>
</reference>
<comment type="caution">
    <text evidence="1">The sequence shown here is derived from an EMBL/GenBank/DDBJ whole genome shotgun (WGS) entry which is preliminary data.</text>
</comment>
<gene>
    <name evidence="1" type="ORF">KPH14_003346</name>
</gene>
<keyword evidence="2" id="KW-1185">Reference proteome</keyword>
<reference evidence="1" key="2">
    <citation type="journal article" date="2023" name="Commun. Biol.">
        <title>Intrasexual cuticular hydrocarbon dimorphism in a wasp sheds light on hydrocarbon biosynthesis genes in Hymenoptera.</title>
        <authorList>
            <person name="Moris V.C."/>
            <person name="Podsiadlowski L."/>
            <person name="Martin S."/>
            <person name="Oeyen J.P."/>
            <person name="Donath A."/>
            <person name="Petersen M."/>
            <person name="Wilbrandt J."/>
            <person name="Misof B."/>
            <person name="Liedtke D."/>
            <person name="Thamm M."/>
            <person name="Scheiner R."/>
            <person name="Schmitt T."/>
            <person name="Niehuis O."/>
        </authorList>
    </citation>
    <scope>NUCLEOTIDE SEQUENCE</scope>
    <source>
        <strain evidence="1">GBR_01_08_01A</strain>
    </source>
</reference>
<evidence type="ECO:0000313" key="2">
    <source>
        <dbReference type="Proteomes" id="UP001258017"/>
    </source>
</evidence>
<evidence type="ECO:0000313" key="1">
    <source>
        <dbReference type="EMBL" id="KAK2577195.1"/>
    </source>
</evidence>